<accession>A0ABT4LEM6</accession>
<evidence type="ECO:0000313" key="2">
    <source>
        <dbReference type="Proteomes" id="UP001069802"/>
    </source>
</evidence>
<sequence length="57" mass="6212">MSTMQAQSRKLAILSFLTLDGVILAPASQHDGTLIKALFSYIGHYKKGVSMGAYKRP</sequence>
<proteinExistence type="predicted"/>
<comment type="caution">
    <text evidence="1">The sequence shown here is derived from an EMBL/GenBank/DDBJ whole genome shotgun (WGS) entry which is preliminary data.</text>
</comment>
<evidence type="ECO:0000313" key="1">
    <source>
        <dbReference type="EMBL" id="MCZ4279375.1"/>
    </source>
</evidence>
<gene>
    <name evidence="1" type="ORF">O4H49_01215</name>
</gene>
<dbReference type="EMBL" id="JAPWGY010000001">
    <property type="protein sequence ID" value="MCZ4279375.1"/>
    <property type="molecule type" value="Genomic_DNA"/>
</dbReference>
<organism evidence="1 2">
    <name type="scientific">Kiloniella laminariae</name>
    <dbReference type="NCBI Taxonomy" id="454162"/>
    <lineage>
        <taxon>Bacteria</taxon>
        <taxon>Pseudomonadati</taxon>
        <taxon>Pseudomonadota</taxon>
        <taxon>Alphaproteobacteria</taxon>
        <taxon>Rhodospirillales</taxon>
        <taxon>Kiloniellaceae</taxon>
        <taxon>Kiloniella</taxon>
    </lineage>
</organism>
<reference evidence="1" key="1">
    <citation type="submission" date="2022-12" db="EMBL/GenBank/DDBJ databases">
        <title>Bacterial isolates from different developmental stages of Nematostella vectensis.</title>
        <authorList>
            <person name="Fraune S."/>
        </authorList>
    </citation>
    <scope>NUCLEOTIDE SEQUENCE</scope>
    <source>
        <strain evidence="1">G21630-S1</strain>
    </source>
</reference>
<keyword evidence="2" id="KW-1185">Reference proteome</keyword>
<evidence type="ECO:0008006" key="3">
    <source>
        <dbReference type="Google" id="ProtNLM"/>
    </source>
</evidence>
<protein>
    <recommendedName>
        <fullName evidence="3">Transposase DDE domain-containing protein</fullName>
    </recommendedName>
</protein>
<name>A0ABT4LEM6_9PROT</name>
<dbReference type="RefSeq" id="WP_269421583.1">
    <property type="nucleotide sequence ID" value="NZ_JAPWGY010000001.1"/>
</dbReference>
<dbReference type="Proteomes" id="UP001069802">
    <property type="component" value="Unassembled WGS sequence"/>
</dbReference>